<proteinExistence type="predicted"/>
<sequence>MFWIDEEGIGRPISLPPKMERCQAPVGIAARFGYSLTLSPDR</sequence>
<dbReference type="EMBL" id="JAUSZS010000003">
    <property type="protein sequence ID" value="MDQ0933053.1"/>
    <property type="molecule type" value="Genomic_DNA"/>
</dbReference>
<name>A0ABU0RM38_9ACTN</name>
<evidence type="ECO:0000313" key="2">
    <source>
        <dbReference type="Proteomes" id="UP001223072"/>
    </source>
</evidence>
<evidence type="ECO:0000313" key="1">
    <source>
        <dbReference type="EMBL" id="MDQ0933053.1"/>
    </source>
</evidence>
<evidence type="ECO:0008006" key="3">
    <source>
        <dbReference type="Google" id="ProtNLM"/>
    </source>
</evidence>
<organism evidence="1 2">
    <name type="scientific">Streptomyces turgidiscabies</name>
    <dbReference type="NCBI Taxonomy" id="85558"/>
    <lineage>
        <taxon>Bacteria</taxon>
        <taxon>Bacillati</taxon>
        <taxon>Actinomycetota</taxon>
        <taxon>Actinomycetes</taxon>
        <taxon>Kitasatosporales</taxon>
        <taxon>Streptomycetaceae</taxon>
        <taxon>Streptomyces</taxon>
    </lineage>
</organism>
<dbReference type="Proteomes" id="UP001223072">
    <property type="component" value="Unassembled WGS sequence"/>
</dbReference>
<reference evidence="1 2" key="1">
    <citation type="submission" date="2023-07" db="EMBL/GenBank/DDBJ databases">
        <title>Comparative genomics of wheat-associated soil bacteria to identify genetic determinants of phenazine resistance.</title>
        <authorList>
            <person name="Mouncey N."/>
        </authorList>
    </citation>
    <scope>NUCLEOTIDE SEQUENCE [LARGE SCALE GENOMIC DNA]</scope>
    <source>
        <strain evidence="1 2">W2I16</strain>
    </source>
</reference>
<comment type="caution">
    <text evidence="1">The sequence shown here is derived from an EMBL/GenBank/DDBJ whole genome shotgun (WGS) entry which is preliminary data.</text>
</comment>
<accession>A0ABU0RM38</accession>
<keyword evidence="2" id="KW-1185">Reference proteome</keyword>
<gene>
    <name evidence="1" type="ORF">QFZ49_002983</name>
</gene>
<protein>
    <recommendedName>
        <fullName evidence="3">Transposase</fullName>
    </recommendedName>
</protein>